<dbReference type="Gene3D" id="3.30.505.10">
    <property type="entry name" value="SH2 domain"/>
    <property type="match status" value="1"/>
</dbReference>
<keyword evidence="2" id="KW-0677">Repeat</keyword>
<dbReference type="InterPro" id="IPR001452">
    <property type="entry name" value="SH3_domain"/>
</dbReference>
<evidence type="ECO:0000256" key="2">
    <source>
        <dbReference type="ARBA" id="ARBA00022737"/>
    </source>
</evidence>
<dbReference type="SMART" id="SM00252">
    <property type="entry name" value="SH2"/>
    <property type="match status" value="1"/>
</dbReference>
<dbReference type="PANTHER" id="PTHR15706">
    <property type="entry name" value="SH3 MULTIPLE DOMAIN"/>
    <property type="match status" value="1"/>
</dbReference>
<dbReference type="SUPFAM" id="SSF64268">
    <property type="entry name" value="PX domain"/>
    <property type="match status" value="1"/>
</dbReference>
<dbReference type="Pfam" id="PF00017">
    <property type="entry name" value="SH2"/>
    <property type="match status" value="1"/>
</dbReference>
<evidence type="ECO:0000313" key="9">
    <source>
        <dbReference type="EMBL" id="CAK8689679.1"/>
    </source>
</evidence>
<keyword evidence="3" id="KW-0727">SH2 domain</keyword>
<dbReference type="InterPro" id="IPR036860">
    <property type="entry name" value="SH2_dom_sf"/>
</dbReference>
<dbReference type="PROSITE" id="PS50002">
    <property type="entry name" value="SH3"/>
    <property type="match status" value="3"/>
</dbReference>
<organism evidence="9 10">
    <name type="scientific">Clavelina lepadiformis</name>
    <name type="common">Light-bulb sea squirt</name>
    <name type="synonym">Ascidia lepadiformis</name>
    <dbReference type="NCBI Taxonomy" id="159417"/>
    <lineage>
        <taxon>Eukaryota</taxon>
        <taxon>Metazoa</taxon>
        <taxon>Chordata</taxon>
        <taxon>Tunicata</taxon>
        <taxon>Ascidiacea</taxon>
        <taxon>Aplousobranchia</taxon>
        <taxon>Clavelinidae</taxon>
        <taxon>Clavelina</taxon>
    </lineage>
</organism>
<dbReference type="PROSITE" id="PS50195">
    <property type="entry name" value="PX"/>
    <property type="match status" value="1"/>
</dbReference>
<dbReference type="InterPro" id="IPR001683">
    <property type="entry name" value="PX_dom"/>
</dbReference>
<comment type="caution">
    <text evidence="9">The sequence shown here is derived from an EMBL/GenBank/DDBJ whole genome shotgun (WGS) entry which is preliminary data.</text>
</comment>
<accession>A0ABP0GD13</accession>
<evidence type="ECO:0000256" key="1">
    <source>
        <dbReference type="ARBA" id="ARBA00022443"/>
    </source>
</evidence>
<evidence type="ECO:0000259" key="6">
    <source>
        <dbReference type="PROSITE" id="PS50001"/>
    </source>
</evidence>
<feature type="domain" description="SH3" evidence="7">
    <location>
        <begin position="333"/>
        <end position="392"/>
    </location>
</feature>
<proteinExistence type="predicted"/>
<dbReference type="Pfam" id="PF00787">
    <property type="entry name" value="PX"/>
    <property type="match status" value="1"/>
</dbReference>
<evidence type="ECO:0000259" key="7">
    <source>
        <dbReference type="PROSITE" id="PS50002"/>
    </source>
</evidence>
<dbReference type="PANTHER" id="PTHR15706:SF2">
    <property type="entry name" value="SH3 AND PX DOMAIN-CONTAINING PROTEIN 2A"/>
    <property type="match status" value="1"/>
</dbReference>
<evidence type="ECO:0000256" key="4">
    <source>
        <dbReference type="PROSITE-ProRule" id="PRU00192"/>
    </source>
</evidence>
<dbReference type="InterPro" id="IPR051228">
    <property type="entry name" value="NADPH_Oxidase/PX-Domain"/>
</dbReference>
<evidence type="ECO:0000259" key="8">
    <source>
        <dbReference type="PROSITE" id="PS50195"/>
    </source>
</evidence>
<protein>
    <recommendedName>
        <fullName evidence="11">SH3 and PX domain-containing protein 2A</fullName>
    </recommendedName>
</protein>
<feature type="domain" description="SH2" evidence="6">
    <location>
        <begin position="497"/>
        <end position="597"/>
    </location>
</feature>
<dbReference type="Pfam" id="PF07653">
    <property type="entry name" value="SH3_2"/>
    <property type="match status" value="2"/>
</dbReference>
<feature type="region of interest" description="Disordered" evidence="5">
    <location>
        <begin position="393"/>
        <end position="452"/>
    </location>
</feature>
<name>A0ABP0GD13_CLALP</name>
<dbReference type="SUPFAM" id="SSF50044">
    <property type="entry name" value="SH3-domain"/>
    <property type="match status" value="3"/>
</dbReference>
<dbReference type="InterPro" id="IPR036028">
    <property type="entry name" value="SH3-like_dom_sf"/>
</dbReference>
<evidence type="ECO:0008006" key="11">
    <source>
        <dbReference type="Google" id="ProtNLM"/>
    </source>
</evidence>
<dbReference type="SMART" id="SM00312">
    <property type="entry name" value="PX"/>
    <property type="match status" value="1"/>
</dbReference>
<dbReference type="InterPro" id="IPR000980">
    <property type="entry name" value="SH2"/>
</dbReference>
<dbReference type="Gene3D" id="2.30.30.40">
    <property type="entry name" value="SH3 Domains"/>
    <property type="match status" value="3"/>
</dbReference>
<evidence type="ECO:0000256" key="3">
    <source>
        <dbReference type="PROSITE-ProRule" id="PRU00191"/>
    </source>
</evidence>
<keyword evidence="10" id="KW-1185">Reference proteome</keyword>
<dbReference type="EMBL" id="CAWYQH010000108">
    <property type="protein sequence ID" value="CAK8689679.1"/>
    <property type="molecule type" value="Genomic_DNA"/>
</dbReference>
<feature type="domain" description="SH3" evidence="7">
    <location>
        <begin position="227"/>
        <end position="286"/>
    </location>
</feature>
<feature type="compositionally biased region" description="Polar residues" evidence="5">
    <location>
        <begin position="402"/>
        <end position="424"/>
    </location>
</feature>
<feature type="domain" description="PX" evidence="8">
    <location>
        <begin position="7"/>
        <end position="131"/>
    </location>
</feature>
<dbReference type="Proteomes" id="UP001642483">
    <property type="component" value="Unassembled WGS sequence"/>
</dbReference>
<evidence type="ECO:0000256" key="5">
    <source>
        <dbReference type="SAM" id="MobiDB-lite"/>
    </source>
</evidence>
<feature type="domain" description="SH3" evidence="7">
    <location>
        <begin position="154"/>
        <end position="214"/>
    </location>
</feature>
<dbReference type="InterPro" id="IPR036871">
    <property type="entry name" value="PX_dom_sf"/>
</dbReference>
<gene>
    <name evidence="9" type="ORF">CVLEPA_LOCUS21648</name>
</gene>
<dbReference type="SMART" id="SM00326">
    <property type="entry name" value="SH3"/>
    <property type="match status" value="3"/>
</dbReference>
<dbReference type="SUPFAM" id="SSF55550">
    <property type="entry name" value="SH2 domain"/>
    <property type="match status" value="1"/>
</dbReference>
<evidence type="ECO:0000313" key="10">
    <source>
        <dbReference type="Proteomes" id="UP001642483"/>
    </source>
</evidence>
<dbReference type="Gene3D" id="3.30.1520.10">
    <property type="entry name" value="Phox-like domain"/>
    <property type="match status" value="1"/>
</dbReference>
<dbReference type="PROSITE" id="PS50001">
    <property type="entry name" value="SH2"/>
    <property type="match status" value="1"/>
</dbReference>
<keyword evidence="1 4" id="KW-0728">SH3 domain</keyword>
<dbReference type="Pfam" id="PF00018">
    <property type="entry name" value="SH3_1"/>
    <property type="match status" value="1"/>
</dbReference>
<sequence length="603" mass="68260">MSSKSKRKLELIRVVDVEKRRSPTKHYAYVIEVQWSDGSLCRIGRRFSSFFDMHMSLLEKFPVEGGQKDPSTRIIPYLPGKTLFQRAASRDATMKRLGSITEYCDALTKLPSHISQCNILENFFEMNSSDMANNTKDNKSEEGPKPISSISGPVEFESYVAVADYKSDAKTQLHLRAGESLEVVEKNENGWWLVCNMYGSNGWVPGTYLEKADGEREDLTTEKAEPGKGIWYHATNAFEATSEEEISFPFGAAVEVLQKNLEGWWIAKYNGNEGWVPGSYLKESDYLCNQDQDLGDQQTNATDLDETKLTPVRKPPPKRETICRQFGPPAIDPENVYCITQFPFQNTIQDGISFEAGEKAKVIEEADNGWWYVSIDGREGWAPTDFLSVEASQKNEDISPLKNASNGNGLTKFKSQTNGNQSGNRPCRPPLPVRPNLSPVKSPSFPRKPFPLPTQVERRKLQNFNDPFTSKTETAFIQKSPAKRTPSPSKVSIENEIWFKDVSRQVAEQALKNEDKEGYFIVRRSKTGGPQILYSLTLYHRKLIFNFHIRLREIDKRFATGVFSEGEKTFASVRDMVEFYKDNTLVVGDHSNLVKLVNSPSNL</sequence>
<reference evidence="9 10" key="1">
    <citation type="submission" date="2024-02" db="EMBL/GenBank/DDBJ databases">
        <authorList>
            <person name="Daric V."/>
            <person name="Darras S."/>
        </authorList>
    </citation>
    <scope>NUCLEOTIDE SEQUENCE [LARGE SCALE GENOMIC DNA]</scope>
</reference>
<dbReference type="CDD" id="cd11856">
    <property type="entry name" value="SH3_p47phox_like"/>
    <property type="match status" value="1"/>
</dbReference>
<feature type="region of interest" description="Disordered" evidence="5">
    <location>
        <begin position="131"/>
        <end position="150"/>
    </location>
</feature>